<dbReference type="PANTHER" id="PTHR46910">
    <property type="entry name" value="TRANSCRIPTION FACTOR PDR1"/>
    <property type="match status" value="1"/>
</dbReference>
<dbReference type="SMART" id="SM00906">
    <property type="entry name" value="Fungal_trans"/>
    <property type="match status" value="1"/>
</dbReference>
<organism evidence="4 5">
    <name type="scientific">Cyphellophora attinorum</name>
    <dbReference type="NCBI Taxonomy" id="1664694"/>
    <lineage>
        <taxon>Eukaryota</taxon>
        <taxon>Fungi</taxon>
        <taxon>Dikarya</taxon>
        <taxon>Ascomycota</taxon>
        <taxon>Pezizomycotina</taxon>
        <taxon>Eurotiomycetes</taxon>
        <taxon>Chaetothyriomycetidae</taxon>
        <taxon>Chaetothyriales</taxon>
        <taxon>Cyphellophoraceae</taxon>
        <taxon>Cyphellophora</taxon>
    </lineage>
</organism>
<accession>A0A0N1HUP5</accession>
<dbReference type="EMBL" id="LFJN01000011">
    <property type="protein sequence ID" value="KPI40745.1"/>
    <property type="molecule type" value="Genomic_DNA"/>
</dbReference>
<evidence type="ECO:0000256" key="2">
    <source>
        <dbReference type="SAM" id="MobiDB-lite"/>
    </source>
</evidence>
<feature type="domain" description="Xylanolytic transcriptional activator regulatory" evidence="3">
    <location>
        <begin position="283"/>
        <end position="357"/>
    </location>
</feature>
<dbReference type="OrthoDB" id="3266505at2759"/>
<name>A0A0N1HUP5_9EURO</name>
<dbReference type="GeneID" id="28731379"/>
<sequence length="737" mass="82287">MLCEPRDVSTDQIQKTGRKRRATDSTPKRSKIEPGTRFTQRLQSVENGRVSSEQQPFLGAVSQSRQRSSPAGVYRSPDAGSASQTSSTTERQQQRFGANNSAVGFAANVFGDPATSQVAAGDISSIPGHDKARHTDRKDSNYGRPTWSLIFAPFPDAEIVNALTDVYFERVNWFICIMHEPSFRRSKDRILSSQTWYREDMGTVLLCMAISAMALQCVARDPAWSGHSLLGRTSLAPKDFADMLMKEIRYHLFDLVDDCCIETVQVCSLLGTYSIFYASPSLAWGVVGLAVRTAYGLSLHCDQDSDQEWDPVTAQVRRRNWLHLNVADIFASMIYGRPISLDPAFSRVAPLQDLDDTIFGPNLSRHPLMVITTQHPLLSSSTVTLLTFHVLKHQLYDIVHQALCRYRVLRFQSPMSVEDMSSLIRAVHQNRKAIATWKSQLPPVFECEPGSRQSILDELNGITDTDVAFHLRQRHHIHTPPGPRASSAKGCTSGTTRKSAVAETLHLAVEAAVRMSNLPIDHFKIHTVMPFMLMNLFTAGVVLCIPPSAWPLSNTAQEAKAATLRIIKQSRSLKDLSPIAHHTEQLLTRLLKICLEQEVENSLRQESSSSSRQSEEPGRPVGSYRGQDIVGNGRLEESAVQNTQYPWTSSHPAAAHAMNASRDDHLQQSDTTAMLNEPMQHHEYSQMDPSWSWYQNESQFQHLHAQMDETVGNFGQMLFNLVPNDPIALGAGETTRE</sequence>
<dbReference type="InterPro" id="IPR007219">
    <property type="entry name" value="XnlR_reg_dom"/>
</dbReference>
<dbReference type="Proteomes" id="UP000038010">
    <property type="component" value="Unassembled WGS sequence"/>
</dbReference>
<dbReference type="PANTHER" id="PTHR46910:SF17">
    <property type="entry name" value="SCFA-RELATED"/>
    <property type="match status" value="1"/>
</dbReference>
<keyword evidence="5" id="KW-1185">Reference proteome</keyword>
<dbReference type="GO" id="GO:0008270">
    <property type="term" value="F:zinc ion binding"/>
    <property type="evidence" value="ECO:0007669"/>
    <property type="project" value="InterPro"/>
</dbReference>
<dbReference type="RefSeq" id="XP_018000708.1">
    <property type="nucleotide sequence ID" value="XM_018139499.1"/>
</dbReference>
<gene>
    <name evidence="4" type="ORF">AB675_10709</name>
</gene>
<evidence type="ECO:0000259" key="3">
    <source>
        <dbReference type="SMART" id="SM00906"/>
    </source>
</evidence>
<reference evidence="4 5" key="1">
    <citation type="submission" date="2015-06" db="EMBL/GenBank/DDBJ databases">
        <title>Draft genome of the ant-associated black yeast Phialophora attae CBS 131958.</title>
        <authorList>
            <person name="Moreno L.F."/>
            <person name="Stielow B.J."/>
            <person name="de Hoog S."/>
            <person name="Vicente V.A."/>
            <person name="Weiss V.A."/>
            <person name="de Vries M."/>
            <person name="Cruz L.M."/>
            <person name="Souza E.M."/>
        </authorList>
    </citation>
    <scope>NUCLEOTIDE SEQUENCE [LARGE SCALE GENOMIC DNA]</scope>
    <source>
        <strain evidence="4 5">CBS 131958</strain>
    </source>
</reference>
<dbReference type="STRING" id="1664694.A0A0N1HUP5"/>
<dbReference type="GO" id="GO:0003677">
    <property type="term" value="F:DNA binding"/>
    <property type="evidence" value="ECO:0007669"/>
    <property type="project" value="InterPro"/>
</dbReference>
<protein>
    <recommendedName>
        <fullName evidence="3">Xylanolytic transcriptional activator regulatory domain-containing protein</fullName>
    </recommendedName>
</protein>
<dbReference type="Pfam" id="PF04082">
    <property type="entry name" value="Fungal_trans"/>
    <property type="match status" value="1"/>
</dbReference>
<proteinExistence type="predicted"/>
<feature type="region of interest" description="Disordered" evidence="2">
    <location>
        <begin position="602"/>
        <end position="629"/>
    </location>
</feature>
<dbReference type="CDD" id="cd12148">
    <property type="entry name" value="fungal_TF_MHR"/>
    <property type="match status" value="1"/>
</dbReference>
<dbReference type="GO" id="GO:0003700">
    <property type="term" value="F:DNA-binding transcription factor activity"/>
    <property type="evidence" value="ECO:0007669"/>
    <property type="project" value="InterPro"/>
</dbReference>
<dbReference type="InterPro" id="IPR050987">
    <property type="entry name" value="AtrR-like"/>
</dbReference>
<evidence type="ECO:0000313" key="4">
    <source>
        <dbReference type="EMBL" id="KPI40745.1"/>
    </source>
</evidence>
<dbReference type="VEuPathDB" id="FungiDB:AB675_10709"/>
<feature type="compositionally biased region" description="Basic and acidic residues" evidence="2">
    <location>
        <begin position="22"/>
        <end position="34"/>
    </location>
</feature>
<evidence type="ECO:0000313" key="5">
    <source>
        <dbReference type="Proteomes" id="UP000038010"/>
    </source>
</evidence>
<comment type="caution">
    <text evidence="4">The sequence shown here is derived from an EMBL/GenBank/DDBJ whole genome shotgun (WGS) entry which is preliminary data.</text>
</comment>
<feature type="region of interest" description="Disordered" evidence="2">
    <location>
        <begin position="476"/>
        <end position="495"/>
    </location>
</feature>
<evidence type="ECO:0000256" key="1">
    <source>
        <dbReference type="ARBA" id="ARBA00023242"/>
    </source>
</evidence>
<keyword evidence="1" id="KW-0539">Nucleus</keyword>
<feature type="compositionally biased region" description="Polar residues" evidence="2">
    <location>
        <begin position="37"/>
        <end position="69"/>
    </location>
</feature>
<feature type="region of interest" description="Disordered" evidence="2">
    <location>
        <begin position="1"/>
        <end position="95"/>
    </location>
</feature>
<feature type="compositionally biased region" description="Low complexity" evidence="2">
    <location>
        <begin position="81"/>
        <end position="91"/>
    </location>
</feature>
<dbReference type="AlphaFoldDB" id="A0A0N1HUP5"/>
<feature type="region of interest" description="Disordered" evidence="2">
    <location>
        <begin position="120"/>
        <end position="139"/>
    </location>
</feature>
<dbReference type="GO" id="GO:0006351">
    <property type="term" value="P:DNA-templated transcription"/>
    <property type="evidence" value="ECO:0007669"/>
    <property type="project" value="InterPro"/>
</dbReference>